<evidence type="ECO:0000256" key="8">
    <source>
        <dbReference type="ARBA" id="ARBA00023163"/>
    </source>
</evidence>
<dbReference type="InterPro" id="IPR000286">
    <property type="entry name" value="HDACs"/>
</dbReference>
<dbReference type="SUPFAM" id="SSF52768">
    <property type="entry name" value="Arginase/deacetylase"/>
    <property type="match status" value="1"/>
</dbReference>
<feature type="domain" description="Histone deacetylase" evidence="10">
    <location>
        <begin position="20"/>
        <end position="373"/>
    </location>
</feature>
<dbReference type="PANTHER" id="PTHR10625:SF14">
    <property type="entry name" value="HISTONE DEACETYLASE 8"/>
    <property type="match status" value="1"/>
</dbReference>
<dbReference type="PANTHER" id="PTHR10625">
    <property type="entry name" value="HISTONE DEACETYLASE HDAC1-RELATED"/>
    <property type="match status" value="1"/>
</dbReference>
<comment type="caution">
    <text evidence="11">The sequence shown here is derived from an EMBL/GenBank/DDBJ whole genome shotgun (WGS) entry which is preliminary data.</text>
</comment>
<dbReference type="OrthoDB" id="73273at2759"/>
<dbReference type="InterPro" id="IPR023696">
    <property type="entry name" value="Ureohydrolase_dom_sf"/>
</dbReference>
<dbReference type="Pfam" id="PF00850">
    <property type="entry name" value="Hist_deacetyl"/>
    <property type="match status" value="1"/>
</dbReference>
<evidence type="ECO:0000256" key="1">
    <source>
        <dbReference type="ARBA" id="ARBA00004123"/>
    </source>
</evidence>
<evidence type="ECO:0000313" key="11">
    <source>
        <dbReference type="EMBL" id="GAV48396.1"/>
    </source>
</evidence>
<dbReference type="GO" id="GO:0000118">
    <property type="term" value="C:histone deacetylase complex"/>
    <property type="evidence" value="ECO:0007669"/>
    <property type="project" value="EnsemblFungi"/>
</dbReference>
<dbReference type="EMBL" id="BDGX01000009">
    <property type="protein sequence ID" value="GAV48396.1"/>
    <property type="molecule type" value="Genomic_DNA"/>
</dbReference>
<evidence type="ECO:0000256" key="5">
    <source>
        <dbReference type="ARBA" id="ARBA00022801"/>
    </source>
</evidence>
<keyword evidence="7" id="KW-0805">Transcription regulation</keyword>
<keyword evidence="5" id="KW-0378">Hydrolase</keyword>
<gene>
    <name evidence="11" type="ORF">ZYGR_0I06930</name>
</gene>
<dbReference type="AlphaFoldDB" id="A0A1Q2ZY45"/>
<dbReference type="InterPro" id="IPR037138">
    <property type="entry name" value="His_deacetylse_dom_sf"/>
</dbReference>
<name>A0A1Q2ZY45_ZYGRO</name>
<protein>
    <recommendedName>
        <fullName evidence="3">histone deacetylase</fullName>
        <ecNumber evidence="3">3.5.1.98</ecNumber>
    </recommendedName>
</protein>
<organism evidence="11 12">
    <name type="scientific">Zygosaccharomyces rouxii</name>
    <dbReference type="NCBI Taxonomy" id="4956"/>
    <lineage>
        <taxon>Eukaryota</taxon>
        <taxon>Fungi</taxon>
        <taxon>Dikarya</taxon>
        <taxon>Ascomycota</taxon>
        <taxon>Saccharomycotina</taxon>
        <taxon>Saccharomycetes</taxon>
        <taxon>Saccharomycetales</taxon>
        <taxon>Saccharomycetaceae</taxon>
        <taxon>Zygosaccharomyces</taxon>
    </lineage>
</organism>
<evidence type="ECO:0000256" key="2">
    <source>
        <dbReference type="ARBA" id="ARBA00006457"/>
    </source>
</evidence>
<comment type="subcellular location">
    <subcellularLocation>
        <location evidence="1">Nucleus</location>
    </subcellularLocation>
</comment>
<keyword evidence="9" id="KW-0539">Nucleus</keyword>
<dbReference type="PRINTS" id="PR01270">
    <property type="entry name" value="HDASUPER"/>
</dbReference>
<dbReference type="GO" id="GO:0045944">
    <property type="term" value="P:positive regulation of transcription by RNA polymerase II"/>
    <property type="evidence" value="ECO:0007669"/>
    <property type="project" value="EnsemblFungi"/>
</dbReference>
<dbReference type="Gene3D" id="3.40.800.20">
    <property type="entry name" value="Histone deacetylase domain"/>
    <property type="match status" value="1"/>
</dbReference>
<sequence>MGKLVIASSQFQSQVADLLPCNKWRRSQLVHGLIDCYSLLEKFDHVISKPYCDKRELLKFHAESYIDTLLNSSYNQLLPYDEAESSWTQLIEMDKDWSHRHDTKVTTHWSTRAQLYEHFQGLRSRKRSADEVDSNDTPQEIDSKVFNLEGDCPIFSYLPMYCQVVTGATLMLADYIESNTQDERTIAINWDGGRHHAMKKRASGFCYVNDIVLLIQKLRSKGFQRLSYIDFDLHHGDGVERAFQFSSNVQTISMHLFECGFFPTSGSLEDNKKGKNIANIPLAHGLNDEYLNEIVTQVVIPLTDRHSPQVIIIQCGGDGLMGDEYNEWQLTIKGLCENILKIVNRYKNCSIVLLGGGGYNPTVMSRFYTYLTGKLIDPNFLQDEDTIIPEHKFIDAYHDEHYKFWAYEMEGSLLRKTLKNENEFKFINEIKSHYGI</sequence>
<dbReference type="InterPro" id="IPR023801">
    <property type="entry name" value="His_deacetylse_dom"/>
</dbReference>
<keyword evidence="8" id="KW-0804">Transcription</keyword>
<evidence type="ECO:0000256" key="4">
    <source>
        <dbReference type="ARBA" id="ARBA00022491"/>
    </source>
</evidence>
<evidence type="ECO:0000256" key="3">
    <source>
        <dbReference type="ARBA" id="ARBA00012111"/>
    </source>
</evidence>
<proteinExistence type="inferred from homology"/>
<dbReference type="eggNOG" id="KOG1342">
    <property type="taxonomic scope" value="Eukaryota"/>
</dbReference>
<evidence type="ECO:0000256" key="9">
    <source>
        <dbReference type="ARBA" id="ARBA00023242"/>
    </source>
</evidence>
<keyword evidence="4" id="KW-0678">Repressor</keyword>
<dbReference type="GO" id="GO:0141221">
    <property type="term" value="F:histone deacetylase activity, hydrolytic mechanism"/>
    <property type="evidence" value="ECO:0007669"/>
    <property type="project" value="UniProtKB-EC"/>
</dbReference>
<comment type="similarity">
    <text evidence="2">Belongs to the histone deacetylase family. HD type 1 subfamily.</text>
</comment>
<evidence type="ECO:0000256" key="6">
    <source>
        <dbReference type="ARBA" id="ARBA00022853"/>
    </source>
</evidence>
<evidence type="ECO:0000259" key="10">
    <source>
        <dbReference type="Pfam" id="PF00850"/>
    </source>
</evidence>
<dbReference type="EC" id="3.5.1.98" evidence="3"/>
<keyword evidence="6" id="KW-0156">Chromatin regulator</keyword>
<reference evidence="11 12" key="1">
    <citation type="submission" date="2016-08" db="EMBL/GenBank/DDBJ databases">
        <title>Draft genome sequence of allopolyploid Zygosaccharomyces rouxii.</title>
        <authorList>
            <person name="Watanabe J."/>
            <person name="Uehara K."/>
            <person name="Mogi Y."/>
            <person name="Tsukioka Y."/>
        </authorList>
    </citation>
    <scope>NUCLEOTIDE SEQUENCE [LARGE SCALE GENOMIC DNA]</scope>
    <source>
        <strain evidence="11 12">NBRC 110957</strain>
    </source>
</reference>
<evidence type="ECO:0000313" key="12">
    <source>
        <dbReference type="Proteomes" id="UP000187013"/>
    </source>
</evidence>
<dbReference type="Proteomes" id="UP000187013">
    <property type="component" value="Unassembled WGS sequence"/>
</dbReference>
<evidence type="ECO:0000256" key="7">
    <source>
        <dbReference type="ARBA" id="ARBA00023015"/>
    </source>
</evidence>
<dbReference type="OMA" id="MSRFYTY"/>
<accession>A0A1Q2ZY45</accession>
<dbReference type="GO" id="GO:0031507">
    <property type="term" value="P:heterochromatin formation"/>
    <property type="evidence" value="ECO:0007669"/>
    <property type="project" value="TreeGrafter"/>
</dbReference>